<dbReference type="SUPFAM" id="SSF48403">
    <property type="entry name" value="Ankyrin repeat"/>
    <property type="match status" value="2"/>
</dbReference>
<dbReference type="InterPro" id="IPR036047">
    <property type="entry name" value="F-box-like_dom_sf"/>
</dbReference>
<dbReference type="PANTHER" id="PTHR24198">
    <property type="entry name" value="ANKYRIN REPEAT AND PROTEIN KINASE DOMAIN-CONTAINING PROTEIN"/>
    <property type="match status" value="1"/>
</dbReference>
<gene>
    <name evidence="4" type="ORF">GSTUAT00007768001</name>
</gene>
<sequence length="414" mass="45550">MAVAYIPLKLFPGLPKGQSKMLLPDLPTELLFEICSSPVLDIPDIVSALKTCRRLALALAPILIREVLKRRSNEYCRRALYHAAEIPSHFTVRFLLDNGALDILFIGPVLLNIAACILSEKGVTTLLDCGVDPNTLDGRGRTPLMCATGARVGGGVRALLANARVDVGSTWLFPDFTALHLAVWSGYDDIVPLFLESPRIDVNRVDNIQGTVLEAISSDSNTRVMATFVGSTILSLRIPLRRGWAPLHGAVLWNDCIILRALLRDERTDVNVLSLEGETALCMSVRFNNTFAVRLLLAHPKIQIHLGVRSILHFAVPWATKAVMEILLEDKRIDVNLVDQGQRTALHLAAALGRADVVESLLDRDGIDAEILDEEGRSAMGLLLSRAPKLARWFTIKLILENKGIEYLDLELGL</sequence>
<evidence type="ECO:0000313" key="4">
    <source>
        <dbReference type="EMBL" id="CUS08186.1"/>
    </source>
</evidence>
<dbReference type="InterPro" id="IPR036770">
    <property type="entry name" value="Ankyrin_rpt-contain_sf"/>
</dbReference>
<dbReference type="PANTHER" id="PTHR24198:SF165">
    <property type="entry name" value="ANKYRIN REPEAT-CONTAINING PROTEIN-RELATED"/>
    <property type="match status" value="1"/>
</dbReference>
<accession>A0A292PL04</accession>
<keyword evidence="5" id="KW-1185">Reference proteome</keyword>
<dbReference type="Pfam" id="PF12796">
    <property type="entry name" value="Ank_2"/>
    <property type="match status" value="2"/>
</dbReference>
<keyword evidence="1" id="KW-0677">Repeat</keyword>
<keyword evidence="2 3" id="KW-0040">ANK repeat</keyword>
<dbReference type="SMART" id="SM00248">
    <property type="entry name" value="ANK"/>
    <property type="match status" value="8"/>
</dbReference>
<dbReference type="PROSITE" id="PS50297">
    <property type="entry name" value="ANK_REP_REGION"/>
    <property type="match status" value="1"/>
</dbReference>
<name>A0A292PL04_9PEZI</name>
<dbReference type="AlphaFoldDB" id="A0A292PL04"/>
<organism evidence="4 5">
    <name type="scientific">Tuber aestivum</name>
    <name type="common">summer truffle</name>
    <dbReference type="NCBI Taxonomy" id="59557"/>
    <lineage>
        <taxon>Eukaryota</taxon>
        <taxon>Fungi</taxon>
        <taxon>Dikarya</taxon>
        <taxon>Ascomycota</taxon>
        <taxon>Pezizomycotina</taxon>
        <taxon>Pezizomycetes</taxon>
        <taxon>Pezizales</taxon>
        <taxon>Tuberaceae</taxon>
        <taxon>Tuber</taxon>
    </lineage>
</organism>
<dbReference type="Pfam" id="PF00023">
    <property type="entry name" value="Ank"/>
    <property type="match status" value="1"/>
</dbReference>
<feature type="repeat" description="ANK" evidence="3">
    <location>
        <begin position="341"/>
        <end position="374"/>
    </location>
</feature>
<proteinExistence type="predicted"/>
<dbReference type="SUPFAM" id="SSF81383">
    <property type="entry name" value="F-box domain"/>
    <property type="match status" value="1"/>
</dbReference>
<dbReference type="EMBL" id="LN891145">
    <property type="protein sequence ID" value="CUS08186.1"/>
    <property type="molecule type" value="Genomic_DNA"/>
</dbReference>
<evidence type="ECO:0000256" key="2">
    <source>
        <dbReference type="ARBA" id="ARBA00023043"/>
    </source>
</evidence>
<protein>
    <submittedName>
        <fullName evidence="4">Uncharacterized protein</fullName>
    </submittedName>
</protein>
<dbReference type="Proteomes" id="UP001412239">
    <property type="component" value="Unassembled WGS sequence"/>
</dbReference>
<dbReference type="Gene3D" id="1.25.40.20">
    <property type="entry name" value="Ankyrin repeat-containing domain"/>
    <property type="match status" value="2"/>
</dbReference>
<dbReference type="InterPro" id="IPR002110">
    <property type="entry name" value="Ankyrin_rpt"/>
</dbReference>
<evidence type="ECO:0000256" key="3">
    <source>
        <dbReference type="PROSITE-ProRule" id="PRU00023"/>
    </source>
</evidence>
<evidence type="ECO:0000256" key="1">
    <source>
        <dbReference type="ARBA" id="ARBA00022737"/>
    </source>
</evidence>
<dbReference type="PROSITE" id="PS50088">
    <property type="entry name" value="ANK_REPEAT"/>
    <property type="match status" value="1"/>
</dbReference>
<reference evidence="4" key="1">
    <citation type="submission" date="2015-10" db="EMBL/GenBank/DDBJ databases">
        <authorList>
            <person name="Regsiter A."/>
            <person name="william w."/>
        </authorList>
    </citation>
    <scope>NUCLEOTIDE SEQUENCE</scope>
    <source>
        <strain evidence="4">Montdore</strain>
    </source>
</reference>
<evidence type="ECO:0000313" key="5">
    <source>
        <dbReference type="Proteomes" id="UP001412239"/>
    </source>
</evidence>